<dbReference type="Gene3D" id="2.60.40.420">
    <property type="entry name" value="Cupredoxins - blue copper proteins"/>
    <property type="match status" value="1"/>
</dbReference>
<evidence type="ECO:0000313" key="4">
    <source>
        <dbReference type="RefSeq" id="XP_031385646.1"/>
    </source>
</evidence>
<proteinExistence type="predicted"/>
<dbReference type="Proteomes" id="UP000515151">
    <property type="component" value="Chromosome 3"/>
</dbReference>
<keyword evidence="1" id="KW-0732">Signal</keyword>
<dbReference type="GeneID" id="116199439"/>
<dbReference type="RefSeq" id="XP_031385646.1">
    <property type="nucleotide sequence ID" value="XM_031529786.1"/>
</dbReference>
<reference evidence="3 4" key="2">
    <citation type="submission" date="2025-04" db="UniProtKB">
        <authorList>
            <consortium name="RefSeq"/>
        </authorList>
    </citation>
    <scope>IDENTIFICATION</scope>
    <source>
        <tissue evidence="3 4">Leaf</tissue>
    </source>
</reference>
<accession>A0A6P8CVX9</accession>
<keyword evidence="2" id="KW-1185">Reference proteome</keyword>
<feature type="signal peptide" evidence="1">
    <location>
        <begin position="1"/>
        <end position="36"/>
    </location>
</feature>
<evidence type="ECO:0000313" key="2">
    <source>
        <dbReference type="Proteomes" id="UP000515151"/>
    </source>
</evidence>
<feature type="chain" id="PRO_5044652689" evidence="1">
    <location>
        <begin position="37"/>
        <end position="135"/>
    </location>
</feature>
<reference evidence="2" key="1">
    <citation type="journal article" date="2020" name="Plant Biotechnol. J.">
        <title>The pomegranate (Punica granatum L.) draft genome dissects genetic divergence between soft- and hard-seeded cultivars.</title>
        <authorList>
            <person name="Luo X."/>
            <person name="Li H."/>
            <person name="Wu Z."/>
            <person name="Yao W."/>
            <person name="Zhao P."/>
            <person name="Cao D."/>
            <person name="Yu H."/>
            <person name="Li K."/>
            <person name="Poudel K."/>
            <person name="Zhao D."/>
            <person name="Zhang F."/>
            <person name="Xia X."/>
            <person name="Chen L."/>
            <person name="Wang Q."/>
            <person name="Jing D."/>
            <person name="Cao S."/>
        </authorList>
    </citation>
    <scope>NUCLEOTIDE SEQUENCE [LARGE SCALE GENOMIC DNA]</scope>
</reference>
<gene>
    <name evidence="3 4" type="primary">LOC116199439</name>
</gene>
<dbReference type="RefSeq" id="XP_031385645.1">
    <property type="nucleotide sequence ID" value="XM_031529785.1"/>
</dbReference>
<dbReference type="AlphaFoldDB" id="A0A6P8CVX9"/>
<evidence type="ECO:0000256" key="1">
    <source>
        <dbReference type="SAM" id="SignalP"/>
    </source>
</evidence>
<protein>
    <submittedName>
        <fullName evidence="3 4">Laccase-17-like</fullName>
    </submittedName>
</protein>
<organism evidence="2 4">
    <name type="scientific">Punica granatum</name>
    <name type="common">Pomegranate</name>
    <dbReference type="NCBI Taxonomy" id="22663"/>
    <lineage>
        <taxon>Eukaryota</taxon>
        <taxon>Viridiplantae</taxon>
        <taxon>Streptophyta</taxon>
        <taxon>Embryophyta</taxon>
        <taxon>Tracheophyta</taxon>
        <taxon>Spermatophyta</taxon>
        <taxon>Magnoliopsida</taxon>
        <taxon>eudicotyledons</taxon>
        <taxon>Gunneridae</taxon>
        <taxon>Pentapetalae</taxon>
        <taxon>rosids</taxon>
        <taxon>malvids</taxon>
        <taxon>Myrtales</taxon>
        <taxon>Lythraceae</taxon>
        <taxon>Punica</taxon>
    </lineage>
</organism>
<name>A0A6P8CVX9_PUNGR</name>
<evidence type="ECO:0000313" key="3">
    <source>
        <dbReference type="RefSeq" id="XP_031385645.1"/>
    </source>
</evidence>
<dbReference type="OrthoDB" id="2121828at2759"/>
<dbReference type="InterPro" id="IPR008972">
    <property type="entry name" value="Cupredoxin"/>
</dbReference>
<sequence length="135" mass="14718">MKKLRSLAAAANRVCEPLLLLLFLAAGSVLHSPVQGAIHHYDFVLKENNFTRLCSTKSMLVVNDSFPGPVIRVYKGILCMSMSITKEITLLPSTGSWYNINVNEVVDEDLATGADTPRSIAFVINGQPGDFCECS</sequence>
<dbReference type="SUPFAM" id="SSF49503">
    <property type="entry name" value="Cupredoxins"/>
    <property type="match status" value="1"/>
</dbReference>